<dbReference type="Gramene" id="OBART03G28940.1">
    <property type="protein sequence ID" value="OBART03G28940.1"/>
    <property type="gene ID" value="OBART03G28940"/>
</dbReference>
<dbReference type="EnsemblPlants" id="OBART03G28940.1">
    <property type="protein sequence ID" value="OBART03G28940.1"/>
    <property type="gene ID" value="OBART03G28940"/>
</dbReference>
<reference evidence="2" key="1">
    <citation type="journal article" date="2009" name="Rice">
        <title>De Novo Next Generation Sequencing of Plant Genomes.</title>
        <authorList>
            <person name="Rounsley S."/>
            <person name="Marri P.R."/>
            <person name="Yu Y."/>
            <person name="He R."/>
            <person name="Sisneros N."/>
            <person name="Goicoechea J.L."/>
            <person name="Lee S.J."/>
            <person name="Angelova A."/>
            <person name="Kudrna D."/>
            <person name="Luo M."/>
            <person name="Affourtit J."/>
            <person name="Desany B."/>
            <person name="Knight J."/>
            <person name="Niazi F."/>
            <person name="Egholm M."/>
            <person name="Wing R.A."/>
        </authorList>
    </citation>
    <scope>NUCLEOTIDE SEQUENCE [LARGE SCALE GENOMIC DNA]</scope>
    <source>
        <strain evidence="2">cv. IRGC 105608</strain>
    </source>
</reference>
<proteinExistence type="predicted"/>
<accession>A0A0D3FM85</accession>
<dbReference type="InterPro" id="IPR036047">
    <property type="entry name" value="F-box-like_dom_sf"/>
</dbReference>
<keyword evidence="3" id="KW-1185">Reference proteome</keyword>
<feature type="domain" description="F-box" evidence="1">
    <location>
        <begin position="8"/>
        <end position="39"/>
    </location>
</feature>
<evidence type="ECO:0000313" key="2">
    <source>
        <dbReference type="EnsemblPlants" id="OBART03G28940.1"/>
    </source>
</evidence>
<name>A0A0D3FM85_9ORYZ</name>
<dbReference type="PANTHER" id="PTHR34591">
    <property type="entry name" value="OS03G0653100 PROTEIN-RELATED"/>
    <property type="match status" value="1"/>
</dbReference>
<evidence type="ECO:0000313" key="3">
    <source>
        <dbReference type="Proteomes" id="UP000026960"/>
    </source>
</evidence>
<dbReference type="PaxDb" id="65489-OBART03G28940.1"/>
<protein>
    <recommendedName>
        <fullName evidence="1">F-box domain-containing protein</fullName>
    </recommendedName>
</protein>
<dbReference type="HOGENOM" id="CLU_1973898_0_0_1"/>
<dbReference type="Proteomes" id="UP000026960">
    <property type="component" value="Chromosome 3"/>
</dbReference>
<dbReference type="Pfam" id="PF00646">
    <property type="entry name" value="F-box"/>
    <property type="match status" value="1"/>
</dbReference>
<sequence>MAAAALAALPEDVLAEVFVRLDPRSLAASRGVSKACSACSCCLPPPGSGTSSSSGEERVLLDEFSEWPPSLQTLDVYSSSTGRWEERTFHRQGEAARTTIADMRMDFSGHKCKAVYWQGALYVFLVR</sequence>
<dbReference type="AlphaFoldDB" id="A0A0D3FM85"/>
<dbReference type="PANTHER" id="PTHR34591:SF50">
    <property type="entry name" value="F-BOX DOMAIN-CONTAINING PROTEIN"/>
    <property type="match status" value="1"/>
</dbReference>
<reference evidence="2" key="2">
    <citation type="submission" date="2015-03" db="UniProtKB">
        <authorList>
            <consortium name="EnsemblPlants"/>
        </authorList>
    </citation>
    <scope>IDENTIFICATION</scope>
</reference>
<dbReference type="InterPro" id="IPR001810">
    <property type="entry name" value="F-box_dom"/>
</dbReference>
<organism evidence="2">
    <name type="scientific">Oryza barthii</name>
    <dbReference type="NCBI Taxonomy" id="65489"/>
    <lineage>
        <taxon>Eukaryota</taxon>
        <taxon>Viridiplantae</taxon>
        <taxon>Streptophyta</taxon>
        <taxon>Embryophyta</taxon>
        <taxon>Tracheophyta</taxon>
        <taxon>Spermatophyta</taxon>
        <taxon>Magnoliopsida</taxon>
        <taxon>Liliopsida</taxon>
        <taxon>Poales</taxon>
        <taxon>Poaceae</taxon>
        <taxon>BOP clade</taxon>
        <taxon>Oryzoideae</taxon>
        <taxon>Oryzeae</taxon>
        <taxon>Oryzinae</taxon>
        <taxon>Oryza</taxon>
    </lineage>
</organism>
<dbReference type="SUPFAM" id="SSF81383">
    <property type="entry name" value="F-box domain"/>
    <property type="match status" value="1"/>
</dbReference>
<evidence type="ECO:0000259" key="1">
    <source>
        <dbReference type="Pfam" id="PF00646"/>
    </source>
</evidence>